<organism evidence="2 3">
    <name type="scientific">Eleusine coracana subsp. coracana</name>
    <dbReference type="NCBI Taxonomy" id="191504"/>
    <lineage>
        <taxon>Eukaryota</taxon>
        <taxon>Viridiplantae</taxon>
        <taxon>Streptophyta</taxon>
        <taxon>Embryophyta</taxon>
        <taxon>Tracheophyta</taxon>
        <taxon>Spermatophyta</taxon>
        <taxon>Magnoliopsida</taxon>
        <taxon>Liliopsida</taxon>
        <taxon>Poales</taxon>
        <taxon>Poaceae</taxon>
        <taxon>PACMAD clade</taxon>
        <taxon>Chloridoideae</taxon>
        <taxon>Cynodonteae</taxon>
        <taxon>Eleusininae</taxon>
        <taxon>Eleusine</taxon>
    </lineage>
</organism>
<dbReference type="EMBL" id="BQKI01000002">
    <property type="protein sequence ID" value="GJM87591.1"/>
    <property type="molecule type" value="Genomic_DNA"/>
</dbReference>
<feature type="domain" description="DUF6598" evidence="1">
    <location>
        <begin position="31"/>
        <end position="160"/>
    </location>
</feature>
<dbReference type="Pfam" id="PF20241">
    <property type="entry name" value="DUF6598"/>
    <property type="match status" value="1"/>
</dbReference>
<proteinExistence type="predicted"/>
<dbReference type="InterPro" id="IPR046533">
    <property type="entry name" value="DUF6598"/>
</dbReference>
<evidence type="ECO:0000313" key="2">
    <source>
        <dbReference type="EMBL" id="GJM87591.1"/>
    </source>
</evidence>
<gene>
    <name evidence="2" type="primary">ga03558</name>
    <name evidence="2" type="ORF">PR202_ga03558</name>
</gene>
<evidence type="ECO:0000259" key="1">
    <source>
        <dbReference type="Pfam" id="PF20241"/>
    </source>
</evidence>
<sequence length="160" mass="18097">MRTPPSAQRTTTPHHHQMLETNKHDHASYSANVFSVKITSSDVGFPINVFGTIIARDSLDLKCVYLFNRNRDDCQLVLSKDESLVLTGPKQGLDLTDAIYFEVDLKIKQQQGLGARDHKDEQVSKGCFKLDVPRTFHEEMEVERYDLDTMLSNVVLACAV</sequence>
<evidence type="ECO:0000313" key="3">
    <source>
        <dbReference type="Proteomes" id="UP001054889"/>
    </source>
</evidence>
<keyword evidence="3" id="KW-1185">Reference proteome</keyword>
<dbReference type="AlphaFoldDB" id="A0AAV5BMY7"/>
<comment type="caution">
    <text evidence="2">The sequence shown here is derived from an EMBL/GenBank/DDBJ whole genome shotgun (WGS) entry which is preliminary data.</text>
</comment>
<protein>
    <recommendedName>
        <fullName evidence="1">DUF6598 domain-containing protein</fullName>
    </recommendedName>
</protein>
<accession>A0AAV5BMY7</accession>
<name>A0AAV5BMY7_ELECO</name>
<reference evidence="2" key="1">
    <citation type="journal article" date="2018" name="DNA Res.">
        <title>Multiple hybrid de novo genome assembly of finger millet, an orphan allotetraploid crop.</title>
        <authorList>
            <person name="Hatakeyama M."/>
            <person name="Aluri S."/>
            <person name="Balachadran M.T."/>
            <person name="Sivarajan S.R."/>
            <person name="Patrignani A."/>
            <person name="Gruter S."/>
            <person name="Poveda L."/>
            <person name="Shimizu-Inatsugi R."/>
            <person name="Baeten J."/>
            <person name="Francoijs K.J."/>
            <person name="Nataraja K.N."/>
            <person name="Reddy Y.A.N."/>
            <person name="Phadnis S."/>
            <person name="Ravikumar R.L."/>
            <person name="Schlapbach R."/>
            <person name="Sreeman S.M."/>
            <person name="Shimizu K.K."/>
        </authorList>
    </citation>
    <scope>NUCLEOTIDE SEQUENCE</scope>
</reference>
<reference evidence="2" key="2">
    <citation type="submission" date="2021-12" db="EMBL/GenBank/DDBJ databases">
        <title>Resequencing data analysis of finger millet.</title>
        <authorList>
            <person name="Hatakeyama M."/>
            <person name="Aluri S."/>
            <person name="Balachadran M.T."/>
            <person name="Sivarajan S.R."/>
            <person name="Poveda L."/>
            <person name="Shimizu-Inatsugi R."/>
            <person name="Schlapbach R."/>
            <person name="Sreeman S.M."/>
            <person name="Shimizu K.K."/>
        </authorList>
    </citation>
    <scope>NUCLEOTIDE SEQUENCE</scope>
</reference>
<dbReference type="PANTHER" id="PTHR33065:SF88">
    <property type="entry name" value="OS11G0104220 PROTEIN"/>
    <property type="match status" value="1"/>
</dbReference>
<dbReference type="PANTHER" id="PTHR33065">
    <property type="entry name" value="OS07G0486400 PROTEIN"/>
    <property type="match status" value="1"/>
</dbReference>
<dbReference type="Proteomes" id="UP001054889">
    <property type="component" value="Unassembled WGS sequence"/>
</dbReference>